<keyword evidence="16" id="KW-0007">Acetylation</keyword>
<keyword evidence="12 23" id="KW-0547">Nucleotide-binding</keyword>
<feature type="domain" description="ATP-citrate synthase citrate-binding" evidence="28">
    <location>
        <begin position="288"/>
        <end position="465"/>
    </location>
</feature>
<evidence type="ECO:0000256" key="12">
    <source>
        <dbReference type="ARBA" id="ARBA00022741"/>
    </source>
</evidence>
<evidence type="ECO:0000256" key="7">
    <source>
        <dbReference type="ARBA" id="ARBA00022499"/>
    </source>
</evidence>
<dbReference type="Gene3D" id="3.30.470.110">
    <property type="match status" value="1"/>
</dbReference>
<dbReference type="InterPro" id="IPR003781">
    <property type="entry name" value="CoA-bd"/>
</dbReference>
<evidence type="ECO:0000256" key="2">
    <source>
        <dbReference type="ARBA" id="ARBA00004514"/>
    </source>
</evidence>
<proteinExistence type="inferred from homology"/>
<dbReference type="InterPro" id="IPR032263">
    <property type="entry name" value="Citrate-bd"/>
</dbReference>
<dbReference type="Pfam" id="PF16114">
    <property type="entry name" value="Citrate_bind"/>
    <property type="match status" value="1"/>
</dbReference>
<dbReference type="Pfam" id="PF00285">
    <property type="entry name" value="Citrate_synt"/>
    <property type="match status" value="1"/>
</dbReference>
<keyword evidence="6 23" id="KW-0963">Cytoplasm</keyword>
<evidence type="ECO:0000256" key="17">
    <source>
        <dbReference type="ARBA" id="ARBA00023098"/>
    </source>
</evidence>
<feature type="region of interest" description="Disordered" evidence="25">
    <location>
        <begin position="474"/>
        <end position="493"/>
    </location>
</feature>
<dbReference type="InterPro" id="IPR036291">
    <property type="entry name" value="NAD(P)-bd_dom_sf"/>
</dbReference>
<evidence type="ECO:0000256" key="24">
    <source>
        <dbReference type="PIRSR" id="PIRSR036511-1"/>
    </source>
</evidence>
<dbReference type="PANTHER" id="PTHR23118:SF42">
    <property type="entry name" value="ATP-CITRATE SYNTHASE"/>
    <property type="match status" value="1"/>
</dbReference>
<dbReference type="Pfam" id="PF00549">
    <property type="entry name" value="Ligase_CoA"/>
    <property type="match status" value="1"/>
</dbReference>
<accession>A0A9P6DSA3</accession>
<comment type="subunit">
    <text evidence="5 23">Homotetramer.</text>
</comment>
<dbReference type="PIRSF" id="PIRSF036511">
    <property type="entry name" value="ATP_citrt_syn"/>
    <property type="match status" value="1"/>
</dbReference>
<sequence length="1147" mass="124527">MSSKAIHEYDAKMLLSYWLQRAPAVVDSSPISPNFVYPSPNVAQIKWDSATNTITPDASLPPWVFTSKLVAKPDQLIKRRGKSGLLLLNKNWSDAKTWITERAGKPVKVESVTGTLNTFIVEPFLPHPSHTEYYVCINSAREGDEILFTHEGGIDVGDVDAKALKLAIPVGKGFPSRDAIKKAILTYVPEEKKDTLVDFLTRLYSVYVDLHFAYLEINPLICLDGENGNPPTIHYLDMAAKLDQTAESICGPKWAIARDLSVYDGSAKPSGVSADRGPPMVFPSPWGRDLTKEEAYIQKLDGSTGASLKLTVLNPEGRVWTMVAGGGASVVYSDAIAAHGFAHELANYGEYSGAPTEGQTYEYAKTIIDLITRGTPNPQGKILIIGGGIANFTNVAATFKGIIRALKEYKAPLIAHHVKIFVRRGGPNYQEGLKAMRLLGESLGVPIKVYGPETHITEIVPLALGITKATGGLKTPAVTTSTPTTPTTKNEDFDAEPGVGEIQASGGRTQPNDQIVRFDTSVSRGRPAFRPFDETTRSFVFGLQPRAIQGMLDFDYSCGRATPSVAAMIYPFGGHHIQKFYWGTKETLLPVYTSVQEAVSKHPDVDVIVNFSSSRSVYSSTLDILKYSQIKAIALIAEGVPERHAREILHLAVSKGVLIIGPATVGGIKPGCFRIGNSGGMMDNIIASKLYRAGSVGYVSKSGGMSNELNNILSLVTNGTYEGIAIGGDRYPGSTFIDHLLRYEADPECKMLVLLGEVGGIEEYRVIEAVKNGTIKKPIVAWAIGTCAKMFTTEVQFGHAGSMANSALETADAKNVAMKAAGFIVPDTFEELPQVLKETYDGLVASGKIVPKAEREPPVIPMDYKWAQELGLIRKPAAFISTISDERGQELLYAGMRISDVFKEDIGIGGVVSLLWFKRRLPPWATKFIEMVLMLTADHGPAVSGAMNTIVTSRAGKDLVSSLASGLLTIGSRFGGALDEAASMFSSARDTGLTPREFVDESRKANKLISGIGHKIKSVNNPDLRVELVKEYVQKNFPSHTLLDYALAVEKVTTAKKDTLILNVDGCIAVCFVDLLRDSGAFTREEADEYITIGTLNGLFVLGRSIGFIGHHLDQKRLRAPLYRHPADDIFINMIPVGQPRILSRVN</sequence>
<dbReference type="InterPro" id="IPR033847">
    <property type="entry name" value="Citrt_syn/SCS-alpha_CS"/>
</dbReference>
<evidence type="ECO:0000256" key="13">
    <source>
        <dbReference type="ARBA" id="ARBA00022840"/>
    </source>
</evidence>
<dbReference type="InterPro" id="IPR016143">
    <property type="entry name" value="Citrate_synth-like_sm_a-sub"/>
</dbReference>
<evidence type="ECO:0000256" key="18">
    <source>
        <dbReference type="ARBA" id="ARBA00047593"/>
    </source>
</evidence>
<comment type="function">
    <text evidence="22">Catalyzes the cleavage of citrate into oxaloacetate and acetyl-CoA, the latter serving as common substrate in multiple biochemical reactions in protein, carbohydrate and lipid metabolism.</text>
</comment>
<evidence type="ECO:0000256" key="16">
    <source>
        <dbReference type="ARBA" id="ARBA00022990"/>
    </source>
</evidence>
<comment type="similarity">
    <text evidence="4 23">In the N-terminal section; belongs to the succinate/malate CoA ligase beta subunit family.</text>
</comment>
<comment type="similarity">
    <text evidence="3 23">In the C-terminal section; belongs to the succinate/malate CoA ligase alpha subunit family.</text>
</comment>
<evidence type="ECO:0000256" key="5">
    <source>
        <dbReference type="ARBA" id="ARBA00011881"/>
    </source>
</evidence>
<dbReference type="GO" id="GO:0046872">
    <property type="term" value="F:metal ion binding"/>
    <property type="evidence" value="ECO:0007669"/>
    <property type="project" value="UniProtKB-UniRule"/>
</dbReference>
<evidence type="ECO:0000259" key="29">
    <source>
        <dbReference type="Pfam" id="PF24948"/>
    </source>
</evidence>
<dbReference type="SUPFAM" id="SSF51735">
    <property type="entry name" value="NAD(P)-binding Rossmann-fold domains"/>
    <property type="match status" value="1"/>
</dbReference>
<keyword evidence="10 23" id="KW-0808">Transferase</keyword>
<keyword evidence="13 23" id="KW-0067">ATP-binding</keyword>
<dbReference type="GO" id="GO:0006085">
    <property type="term" value="P:acetyl-CoA biosynthetic process"/>
    <property type="evidence" value="ECO:0007669"/>
    <property type="project" value="InterPro"/>
</dbReference>
<evidence type="ECO:0000256" key="23">
    <source>
        <dbReference type="PIRNR" id="PIRNR036511"/>
    </source>
</evidence>
<dbReference type="PANTHER" id="PTHR23118">
    <property type="entry name" value="ATP-CITRATE SYNTHASE"/>
    <property type="match status" value="1"/>
</dbReference>
<evidence type="ECO:0000256" key="22">
    <source>
        <dbReference type="ARBA" id="ARBA00093367"/>
    </source>
</evidence>
<dbReference type="FunFam" id="3.40.50.261:FF:000003">
    <property type="entry name" value="ATP-citrate synthase subunit"/>
    <property type="match status" value="1"/>
</dbReference>
<comment type="subunit">
    <text evidence="21">Composed of two subunits.</text>
</comment>
<dbReference type="OrthoDB" id="3261737at2759"/>
<comment type="subcellular location">
    <subcellularLocation>
        <location evidence="2">Cytoplasm</location>
        <location evidence="2">Cytosol</location>
    </subcellularLocation>
</comment>
<dbReference type="InterPro" id="IPR056749">
    <property type="entry name" value="Citrate_synth_N"/>
</dbReference>
<keyword evidence="11 23" id="KW-0479">Metal-binding</keyword>
<evidence type="ECO:0000256" key="10">
    <source>
        <dbReference type="ARBA" id="ARBA00022679"/>
    </source>
</evidence>
<dbReference type="Pfam" id="PF02629">
    <property type="entry name" value="CoA_binding"/>
    <property type="match status" value="1"/>
</dbReference>
<dbReference type="Pfam" id="PF24948">
    <property type="entry name" value="Citrate_synth_N"/>
    <property type="match status" value="1"/>
</dbReference>
<dbReference type="FunFam" id="3.40.50.261:FF:000004">
    <property type="entry name" value="ATP-citrate synthase subunit"/>
    <property type="match status" value="1"/>
</dbReference>
<dbReference type="InterPro" id="IPR016102">
    <property type="entry name" value="Succinyl-CoA_synth-like"/>
</dbReference>
<dbReference type="Gene3D" id="1.10.230.10">
    <property type="entry name" value="Cytochrome P450-Terp, domain 2"/>
    <property type="match status" value="1"/>
</dbReference>
<evidence type="ECO:0000256" key="15">
    <source>
        <dbReference type="ARBA" id="ARBA00022843"/>
    </source>
</evidence>
<dbReference type="CDD" id="cd06100">
    <property type="entry name" value="CCL_ACL-C"/>
    <property type="match status" value="1"/>
</dbReference>
<dbReference type="InterPro" id="IPR002020">
    <property type="entry name" value="Citrate_synthase"/>
</dbReference>
<comment type="catalytic activity">
    <reaction evidence="18 23">
        <text>oxaloacetate + acetyl-CoA + ADP + phosphate = citrate + ATP + CoA</text>
        <dbReference type="Rhea" id="RHEA:21160"/>
        <dbReference type="ChEBI" id="CHEBI:16452"/>
        <dbReference type="ChEBI" id="CHEBI:16947"/>
        <dbReference type="ChEBI" id="CHEBI:30616"/>
        <dbReference type="ChEBI" id="CHEBI:43474"/>
        <dbReference type="ChEBI" id="CHEBI:57287"/>
        <dbReference type="ChEBI" id="CHEBI:57288"/>
        <dbReference type="ChEBI" id="CHEBI:456216"/>
        <dbReference type="EC" id="2.3.3.8"/>
    </reaction>
</comment>
<dbReference type="InterPro" id="IPR005811">
    <property type="entry name" value="SUCC_ACL_C"/>
</dbReference>
<dbReference type="SUPFAM" id="SSF56059">
    <property type="entry name" value="Glutathione synthetase ATP-binding domain-like"/>
    <property type="match status" value="1"/>
</dbReference>
<gene>
    <name evidence="30" type="ORF">BS47DRAFT_1394643</name>
</gene>
<dbReference type="SUPFAM" id="SSF52210">
    <property type="entry name" value="Succinyl-CoA synthetase domains"/>
    <property type="match status" value="1"/>
</dbReference>
<feature type="domain" description="ATP-citrate synthase ATP-grasp" evidence="29">
    <location>
        <begin position="2"/>
        <end position="254"/>
    </location>
</feature>
<comment type="similarity">
    <text evidence="20">Belongs to the succinate/malate CoA ligase alpha subunit family.</text>
</comment>
<dbReference type="FunFam" id="1.10.230.10:FF:000005">
    <property type="entry name" value="ATP-citrate synthase subunit 1"/>
    <property type="match status" value="1"/>
</dbReference>
<dbReference type="SUPFAM" id="SSF48256">
    <property type="entry name" value="Citrate synthase"/>
    <property type="match status" value="1"/>
</dbReference>
<dbReference type="GO" id="GO:0006101">
    <property type="term" value="P:citrate metabolic process"/>
    <property type="evidence" value="ECO:0007669"/>
    <property type="project" value="InterPro"/>
</dbReference>
<dbReference type="FunFam" id="3.40.50.720:FF:000024">
    <property type="entry name" value="Probable ATP-citrate synthase"/>
    <property type="match status" value="1"/>
</dbReference>
<evidence type="ECO:0000256" key="11">
    <source>
        <dbReference type="ARBA" id="ARBA00022723"/>
    </source>
</evidence>
<evidence type="ECO:0000256" key="8">
    <source>
        <dbReference type="ARBA" id="ARBA00022516"/>
    </source>
</evidence>
<evidence type="ECO:0000256" key="1">
    <source>
        <dbReference type="ARBA" id="ARBA00001946"/>
    </source>
</evidence>
<evidence type="ECO:0000256" key="20">
    <source>
        <dbReference type="ARBA" id="ARBA00060724"/>
    </source>
</evidence>
<evidence type="ECO:0000256" key="3">
    <source>
        <dbReference type="ARBA" id="ARBA00005899"/>
    </source>
</evidence>
<organism evidence="30 31">
    <name type="scientific">Hydnum rufescens UP504</name>
    <dbReference type="NCBI Taxonomy" id="1448309"/>
    <lineage>
        <taxon>Eukaryota</taxon>
        <taxon>Fungi</taxon>
        <taxon>Dikarya</taxon>
        <taxon>Basidiomycota</taxon>
        <taxon>Agaricomycotina</taxon>
        <taxon>Agaricomycetes</taxon>
        <taxon>Cantharellales</taxon>
        <taxon>Hydnaceae</taxon>
        <taxon>Hydnum</taxon>
    </lineage>
</organism>
<evidence type="ECO:0000256" key="6">
    <source>
        <dbReference type="ARBA" id="ARBA00022490"/>
    </source>
</evidence>
<evidence type="ECO:0000256" key="25">
    <source>
        <dbReference type="SAM" id="MobiDB-lite"/>
    </source>
</evidence>
<dbReference type="GO" id="GO:0003878">
    <property type="term" value="F:ATP citrate synthase activity"/>
    <property type="evidence" value="ECO:0007669"/>
    <property type="project" value="UniProtKB-UniRule"/>
</dbReference>
<dbReference type="GO" id="GO:0006633">
    <property type="term" value="P:fatty acid biosynthetic process"/>
    <property type="evidence" value="ECO:0007669"/>
    <property type="project" value="TreeGrafter"/>
</dbReference>
<comment type="caution">
    <text evidence="30">The sequence shown here is derived from an EMBL/GenBank/DDBJ whole genome shotgun (WGS) entry which is preliminary data.</text>
</comment>
<protein>
    <recommendedName>
        <fullName evidence="23">ATP-citrate synthase</fullName>
        <ecNumber evidence="23">2.3.3.8</ecNumber>
    </recommendedName>
    <alternativeName>
        <fullName evidence="23">ATP-citrate (pro-S-)-lyase</fullName>
    </alternativeName>
    <alternativeName>
        <fullName evidence="23">Citrate cleavage enzyme</fullName>
    </alternativeName>
</protein>
<keyword evidence="9" id="KW-0597">Phosphoprotein</keyword>
<feature type="active site" description="Tele-phosphohistidine intermediate" evidence="24">
    <location>
        <position position="799"/>
    </location>
</feature>
<dbReference type="InterPro" id="IPR017440">
    <property type="entry name" value="Cit_synth/succinyl-CoA_lig_AS"/>
</dbReference>
<evidence type="ECO:0000256" key="4">
    <source>
        <dbReference type="ARBA" id="ARBA00010719"/>
    </source>
</evidence>
<dbReference type="Proteomes" id="UP000886523">
    <property type="component" value="Unassembled WGS sequence"/>
</dbReference>
<dbReference type="InterPro" id="IPR014608">
    <property type="entry name" value="ATP-citrate_synthase"/>
</dbReference>
<keyword evidence="8 23" id="KW-0444">Lipid biosynthesis</keyword>
<evidence type="ECO:0000256" key="19">
    <source>
        <dbReference type="ARBA" id="ARBA00054002"/>
    </source>
</evidence>
<dbReference type="PROSITE" id="PS00399">
    <property type="entry name" value="SUCCINYL_COA_LIG_2"/>
    <property type="match status" value="1"/>
</dbReference>
<comment type="function">
    <text evidence="19">Catalyzes the formation of cytosolic acetyl-CoA, which is mainly used for the biosynthesis of fatty acids and sterols.</text>
</comment>
<feature type="domain" description="ATP-citrate synthase/succinyl-CoA ligase C-terminal" evidence="26">
    <location>
        <begin position="699"/>
        <end position="822"/>
    </location>
</feature>
<dbReference type="FunFam" id="3.30.470.110:FF:000003">
    <property type="entry name" value="ATP-citrate synthase subunit 2"/>
    <property type="match status" value="1"/>
</dbReference>
<keyword evidence="14 23" id="KW-0460">Magnesium</keyword>
<keyword evidence="7" id="KW-1017">Isopeptide bond</keyword>
<dbReference type="InterPro" id="IPR036969">
    <property type="entry name" value="Citrate_synthase_sf"/>
</dbReference>
<evidence type="ECO:0000256" key="14">
    <source>
        <dbReference type="ARBA" id="ARBA00022842"/>
    </source>
</evidence>
<evidence type="ECO:0000259" key="27">
    <source>
        <dbReference type="Pfam" id="PF02629"/>
    </source>
</evidence>
<evidence type="ECO:0000256" key="9">
    <source>
        <dbReference type="ARBA" id="ARBA00022553"/>
    </source>
</evidence>
<dbReference type="AlphaFoldDB" id="A0A9P6DSA3"/>
<keyword evidence="15" id="KW-0832">Ubl conjugation</keyword>
<dbReference type="Gene3D" id="3.40.50.720">
    <property type="entry name" value="NAD(P)-binding Rossmann-like Domain"/>
    <property type="match status" value="1"/>
</dbReference>
<evidence type="ECO:0000259" key="28">
    <source>
        <dbReference type="Pfam" id="PF16114"/>
    </source>
</evidence>
<reference evidence="30" key="1">
    <citation type="journal article" date="2020" name="Nat. Commun.">
        <title>Large-scale genome sequencing of mycorrhizal fungi provides insights into the early evolution of symbiotic traits.</title>
        <authorList>
            <person name="Miyauchi S."/>
            <person name="Kiss E."/>
            <person name="Kuo A."/>
            <person name="Drula E."/>
            <person name="Kohler A."/>
            <person name="Sanchez-Garcia M."/>
            <person name="Morin E."/>
            <person name="Andreopoulos B."/>
            <person name="Barry K.W."/>
            <person name="Bonito G."/>
            <person name="Buee M."/>
            <person name="Carver A."/>
            <person name="Chen C."/>
            <person name="Cichocki N."/>
            <person name="Clum A."/>
            <person name="Culley D."/>
            <person name="Crous P.W."/>
            <person name="Fauchery L."/>
            <person name="Girlanda M."/>
            <person name="Hayes R.D."/>
            <person name="Keri Z."/>
            <person name="LaButti K."/>
            <person name="Lipzen A."/>
            <person name="Lombard V."/>
            <person name="Magnuson J."/>
            <person name="Maillard F."/>
            <person name="Murat C."/>
            <person name="Nolan M."/>
            <person name="Ohm R.A."/>
            <person name="Pangilinan J."/>
            <person name="Pereira M.F."/>
            <person name="Perotto S."/>
            <person name="Peter M."/>
            <person name="Pfister S."/>
            <person name="Riley R."/>
            <person name="Sitrit Y."/>
            <person name="Stielow J.B."/>
            <person name="Szollosi G."/>
            <person name="Zifcakova L."/>
            <person name="Stursova M."/>
            <person name="Spatafora J.W."/>
            <person name="Tedersoo L."/>
            <person name="Vaario L.M."/>
            <person name="Yamada A."/>
            <person name="Yan M."/>
            <person name="Wang P."/>
            <person name="Xu J."/>
            <person name="Bruns T."/>
            <person name="Baldrian P."/>
            <person name="Vilgalys R."/>
            <person name="Dunand C."/>
            <person name="Henrissat B."/>
            <person name="Grigoriev I.V."/>
            <person name="Hibbett D."/>
            <person name="Nagy L.G."/>
            <person name="Martin F.M."/>
        </authorList>
    </citation>
    <scope>NUCLEOTIDE SEQUENCE</scope>
    <source>
        <strain evidence="30">UP504</strain>
    </source>
</reference>
<feature type="compositionally biased region" description="Low complexity" evidence="25">
    <location>
        <begin position="475"/>
        <end position="488"/>
    </location>
</feature>
<name>A0A9P6DSA3_9AGAM</name>
<dbReference type="GO" id="GO:0005524">
    <property type="term" value="F:ATP binding"/>
    <property type="evidence" value="ECO:0007669"/>
    <property type="project" value="UniProtKB-UniRule"/>
</dbReference>
<feature type="domain" description="CoA-binding" evidence="27">
    <location>
        <begin position="533"/>
        <end position="639"/>
    </location>
</feature>
<dbReference type="EMBL" id="MU128993">
    <property type="protein sequence ID" value="KAF9511942.1"/>
    <property type="molecule type" value="Genomic_DNA"/>
</dbReference>
<comment type="cofactor">
    <cofactor evidence="1">
        <name>Mg(2+)</name>
        <dbReference type="ChEBI" id="CHEBI:18420"/>
    </cofactor>
</comment>
<dbReference type="GO" id="GO:0005829">
    <property type="term" value="C:cytosol"/>
    <property type="evidence" value="ECO:0007669"/>
    <property type="project" value="UniProtKB-SubCell"/>
</dbReference>
<evidence type="ECO:0000313" key="31">
    <source>
        <dbReference type="Proteomes" id="UP000886523"/>
    </source>
</evidence>
<keyword evidence="17 23" id="KW-0443">Lipid metabolism</keyword>
<evidence type="ECO:0000256" key="21">
    <source>
        <dbReference type="ARBA" id="ARBA00062455"/>
    </source>
</evidence>
<dbReference type="Gene3D" id="3.40.50.261">
    <property type="entry name" value="Succinyl-CoA synthetase domains"/>
    <property type="match status" value="2"/>
</dbReference>
<evidence type="ECO:0000259" key="26">
    <source>
        <dbReference type="Pfam" id="PF00549"/>
    </source>
</evidence>
<dbReference type="PROSITE" id="PS01216">
    <property type="entry name" value="SUCCINYL_COA_LIG_1"/>
    <property type="match status" value="1"/>
</dbReference>
<dbReference type="EC" id="2.3.3.8" evidence="23"/>
<keyword evidence="31" id="KW-1185">Reference proteome</keyword>
<evidence type="ECO:0000313" key="30">
    <source>
        <dbReference type="EMBL" id="KAF9511942.1"/>
    </source>
</evidence>